<evidence type="ECO:0000259" key="5">
    <source>
        <dbReference type="PROSITE" id="PS51352"/>
    </source>
</evidence>
<evidence type="ECO:0000313" key="7">
    <source>
        <dbReference type="Proteomes" id="UP000617041"/>
    </source>
</evidence>
<evidence type="ECO:0000256" key="2">
    <source>
        <dbReference type="ARBA" id="ARBA00022982"/>
    </source>
</evidence>
<dbReference type="InterPro" id="IPR017937">
    <property type="entry name" value="Thioredoxin_CS"/>
</dbReference>
<accession>A0A934Q232</accession>
<dbReference type="NCBIfam" id="NF008229">
    <property type="entry name" value="PRK10996.1"/>
    <property type="match status" value="1"/>
</dbReference>
<dbReference type="InterPro" id="IPR036249">
    <property type="entry name" value="Thioredoxin-like_sf"/>
</dbReference>
<keyword evidence="4" id="KW-0676">Redox-active center</keyword>
<dbReference type="PANTHER" id="PTHR45663">
    <property type="entry name" value="GEO12009P1"/>
    <property type="match status" value="1"/>
</dbReference>
<dbReference type="GO" id="GO:0015035">
    <property type="term" value="F:protein-disulfide reductase activity"/>
    <property type="evidence" value="ECO:0007669"/>
    <property type="project" value="TreeGrafter"/>
</dbReference>
<dbReference type="Pfam" id="PF21352">
    <property type="entry name" value="Zn_ribbon_Thio2"/>
    <property type="match status" value="1"/>
</dbReference>
<dbReference type="Pfam" id="PF00085">
    <property type="entry name" value="Thioredoxin"/>
    <property type="match status" value="1"/>
</dbReference>
<sequence length="153" mass="16956">MTGTLHVVCPTCQATNRVREDQLGSAPSCGRCKLALFLGKPVELDAAGFERHLARSELPLLVDFWAPWCGPCRTMAPAYEQAAKLLEPSFRVAKVDTERAQDLAGRLNIRSIPTLAVFFHGREVARQPGALTRPEQIAQWARIRVPMRQPSHG</sequence>
<dbReference type="InterPro" id="IPR013766">
    <property type="entry name" value="Thioredoxin_domain"/>
</dbReference>
<proteinExistence type="predicted"/>
<evidence type="ECO:0000256" key="3">
    <source>
        <dbReference type="ARBA" id="ARBA00023157"/>
    </source>
</evidence>
<dbReference type="InterPro" id="IPR049299">
    <property type="entry name" value="Thio2_N"/>
</dbReference>
<feature type="domain" description="Thioredoxin" evidence="5">
    <location>
        <begin position="36"/>
        <end position="146"/>
    </location>
</feature>
<organism evidence="6 7">
    <name type="scientific">Ramlibacter algicola</name>
    <dbReference type="NCBI Taxonomy" id="2795217"/>
    <lineage>
        <taxon>Bacteria</taxon>
        <taxon>Pseudomonadati</taxon>
        <taxon>Pseudomonadota</taxon>
        <taxon>Betaproteobacteria</taxon>
        <taxon>Burkholderiales</taxon>
        <taxon>Comamonadaceae</taxon>
        <taxon>Ramlibacter</taxon>
    </lineage>
</organism>
<keyword evidence="3" id="KW-1015">Disulfide bond</keyword>
<dbReference type="RefSeq" id="WP_200788617.1">
    <property type="nucleotide sequence ID" value="NZ_JAEDAO010000001.1"/>
</dbReference>
<evidence type="ECO:0000256" key="4">
    <source>
        <dbReference type="ARBA" id="ARBA00023284"/>
    </source>
</evidence>
<name>A0A934Q232_9BURK</name>
<dbReference type="SUPFAM" id="SSF52833">
    <property type="entry name" value="Thioredoxin-like"/>
    <property type="match status" value="1"/>
</dbReference>
<dbReference type="GO" id="GO:0005737">
    <property type="term" value="C:cytoplasm"/>
    <property type="evidence" value="ECO:0007669"/>
    <property type="project" value="TreeGrafter"/>
</dbReference>
<dbReference type="PROSITE" id="PS51352">
    <property type="entry name" value="THIOREDOXIN_2"/>
    <property type="match status" value="1"/>
</dbReference>
<dbReference type="Gene3D" id="2.30.30.380">
    <property type="entry name" value="Zn-finger domain of Sec23/24"/>
    <property type="match status" value="1"/>
</dbReference>
<evidence type="ECO:0000313" key="6">
    <source>
        <dbReference type="EMBL" id="MBK0393660.1"/>
    </source>
</evidence>
<dbReference type="PROSITE" id="PS00194">
    <property type="entry name" value="THIOREDOXIN_1"/>
    <property type="match status" value="1"/>
</dbReference>
<evidence type="ECO:0000256" key="1">
    <source>
        <dbReference type="ARBA" id="ARBA00022448"/>
    </source>
</evidence>
<dbReference type="Gene3D" id="3.40.30.10">
    <property type="entry name" value="Glutaredoxin"/>
    <property type="match status" value="1"/>
</dbReference>
<dbReference type="EMBL" id="JAEDAO010000001">
    <property type="protein sequence ID" value="MBK0393660.1"/>
    <property type="molecule type" value="Genomic_DNA"/>
</dbReference>
<keyword evidence="2" id="KW-0249">Electron transport</keyword>
<comment type="caution">
    <text evidence="6">The sequence shown here is derived from an EMBL/GenBank/DDBJ whole genome shotgun (WGS) entry which is preliminary data.</text>
</comment>
<protein>
    <submittedName>
        <fullName evidence="6">Thioredoxin TrxC</fullName>
    </submittedName>
</protein>
<dbReference type="AlphaFoldDB" id="A0A934Q232"/>
<keyword evidence="7" id="KW-1185">Reference proteome</keyword>
<dbReference type="Proteomes" id="UP000617041">
    <property type="component" value="Unassembled WGS sequence"/>
</dbReference>
<dbReference type="CDD" id="cd02947">
    <property type="entry name" value="TRX_family"/>
    <property type="match status" value="1"/>
</dbReference>
<dbReference type="PRINTS" id="PR00421">
    <property type="entry name" value="THIOREDOXIN"/>
</dbReference>
<dbReference type="PANTHER" id="PTHR45663:SF11">
    <property type="entry name" value="GEO12009P1"/>
    <property type="match status" value="1"/>
</dbReference>
<gene>
    <name evidence="6" type="primary">trxC</name>
    <name evidence="6" type="ORF">I8E28_13765</name>
</gene>
<reference evidence="6" key="1">
    <citation type="submission" date="2020-12" db="EMBL/GenBank/DDBJ databases">
        <title>Ramlibacter sp. nov., isolated from a freshwater alga, Cryptomonas.</title>
        <authorList>
            <person name="Kim H.M."/>
            <person name="Jeon C.O."/>
        </authorList>
    </citation>
    <scope>NUCLEOTIDE SEQUENCE</scope>
    <source>
        <strain evidence="6">CrO1</strain>
    </source>
</reference>
<keyword evidence="1" id="KW-0813">Transport</keyword>